<evidence type="ECO:0000256" key="3">
    <source>
        <dbReference type="ARBA" id="ARBA00022737"/>
    </source>
</evidence>
<evidence type="ECO:0000256" key="2">
    <source>
        <dbReference type="ARBA" id="ARBA00022614"/>
    </source>
</evidence>
<dbReference type="InterPro" id="IPR000157">
    <property type="entry name" value="TIR_dom"/>
</dbReference>
<dbReference type="FunFam" id="3.40.50.10140:FF:000007">
    <property type="entry name" value="Disease resistance protein (TIR-NBS-LRR class)"/>
    <property type="match status" value="1"/>
</dbReference>
<dbReference type="PROSITE" id="PS50104">
    <property type="entry name" value="TIR"/>
    <property type="match status" value="1"/>
</dbReference>
<dbReference type="Pfam" id="PF23598">
    <property type="entry name" value="LRR_14"/>
    <property type="match status" value="1"/>
</dbReference>
<dbReference type="InterPro" id="IPR027417">
    <property type="entry name" value="P-loop_NTPase"/>
</dbReference>
<evidence type="ECO:0000256" key="1">
    <source>
        <dbReference type="ARBA" id="ARBA00011982"/>
    </source>
</evidence>
<dbReference type="GO" id="GO:0003723">
    <property type="term" value="F:RNA binding"/>
    <property type="evidence" value="ECO:0007669"/>
    <property type="project" value="UniProtKB-KW"/>
</dbReference>
<dbReference type="EMBL" id="JAATIQ010000188">
    <property type="protein sequence ID" value="KAF4372260.1"/>
    <property type="molecule type" value="Genomic_DNA"/>
</dbReference>
<evidence type="ECO:0000256" key="4">
    <source>
        <dbReference type="ARBA" id="ARBA00022801"/>
    </source>
</evidence>
<keyword evidence="11" id="KW-1185">Reference proteome</keyword>
<dbReference type="Gene3D" id="3.40.50.300">
    <property type="entry name" value="P-loop containing nucleotide triphosphate hydrolases"/>
    <property type="match status" value="1"/>
</dbReference>
<dbReference type="Pfam" id="PF23282">
    <property type="entry name" value="WHD_ROQ1"/>
    <property type="match status" value="1"/>
</dbReference>
<dbReference type="GO" id="GO:0007165">
    <property type="term" value="P:signal transduction"/>
    <property type="evidence" value="ECO:0007669"/>
    <property type="project" value="InterPro"/>
</dbReference>
<dbReference type="GO" id="GO:0043531">
    <property type="term" value="F:ADP binding"/>
    <property type="evidence" value="ECO:0007669"/>
    <property type="project" value="InterPro"/>
</dbReference>
<evidence type="ECO:0000256" key="6">
    <source>
        <dbReference type="ARBA" id="ARBA00023027"/>
    </source>
</evidence>
<dbReference type="InterPro" id="IPR002182">
    <property type="entry name" value="NB-ARC"/>
</dbReference>
<dbReference type="Pfam" id="PF20160">
    <property type="entry name" value="C-JID"/>
    <property type="match status" value="1"/>
</dbReference>
<evidence type="ECO:0000256" key="8">
    <source>
        <dbReference type="PROSITE-ProRule" id="PRU00182"/>
    </source>
</evidence>
<dbReference type="Gene3D" id="3.80.10.10">
    <property type="entry name" value="Ribonuclease Inhibitor"/>
    <property type="match status" value="3"/>
</dbReference>
<dbReference type="InterPro" id="IPR045344">
    <property type="entry name" value="C-JID"/>
</dbReference>
<dbReference type="Pfam" id="PF01582">
    <property type="entry name" value="TIR"/>
    <property type="match status" value="1"/>
</dbReference>
<dbReference type="InterPro" id="IPR042197">
    <property type="entry name" value="Apaf_helical"/>
</dbReference>
<keyword evidence="4" id="KW-0378">Hydrolase</keyword>
<evidence type="ECO:0000256" key="7">
    <source>
        <dbReference type="ARBA" id="ARBA00047304"/>
    </source>
</evidence>
<accession>A0A7J6FR05</accession>
<dbReference type="Gene3D" id="3.40.50.10140">
    <property type="entry name" value="Toll/interleukin-1 receptor homology (TIR) domain"/>
    <property type="match status" value="1"/>
</dbReference>
<keyword evidence="5" id="KW-0611">Plant defense</keyword>
<keyword evidence="8" id="KW-0694">RNA-binding</keyword>
<dbReference type="SMART" id="SM00255">
    <property type="entry name" value="TIR"/>
    <property type="match status" value="1"/>
</dbReference>
<dbReference type="SUPFAM" id="SSF52200">
    <property type="entry name" value="Toll/Interleukin receptor TIR domain"/>
    <property type="match status" value="1"/>
</dbReference>
<dbReference type="InterPro" id="IPR044974">
    <property type="entry name" value="Disease_R_plants"/>
</dbReference>
<dbReference type="PANTHER" id="PTHR11017">
    <property type="entry name" value="LEUCINE-RICH REPEAT-CONTAINING PROTEIN"/>
    <property type="match status" value="1"/>
</dbReference>
<evidence type="ECO:0000256" key="5">
    <source>
        <dbReference type="ARBA" id="ARBA00022821"/>
    </source>
</evidence>
<feature type="domain" description="TIR" evidence="9">
    <location>
        <begin position="7"/>
        <end position="172"/>
    </location>
</feature>
<dbReference type="GO" id="GO:0051707">
    <property type="term" value="P:response to other organism"/>
    <property type="evidence" value="ECO:0007669"/>
    <property type="project" value="UniProtKB-ARBA"/>
</dbReference>
<keyword evidence="6" id="KW-0520">NAD</keyword>
<evidence type="ECO:0000313" key="10">
    <source>
        <dbReference type="EMBL" id="KAF4372260.1"/>
    </source>
</evidence>
<dbReference type="AlphaFoldDB" id="A0A7J6FR05"/>
<dbReference type="InterPro" id="IPR036390">
    <property type="entry name" value="WH_DNA-bd_sf"/>
</dbReference>
<evidence type="ECO:0000259" key="9">
    <source>
        <dbReference type="PROSITE" id="PS50104"/>
    </source>
</evidence>
<dbReference type="EC" id="3.2.2.6" evidence="1"/>
<dbReference type="Gene3D" id="1.10.8.430">
    <property type="entry name" value="Helical domain of apoptotic protease-activating factors"/>
    <property type="match status" value="1"/>
</dbReference>
<dbReference type="SUPFAM" id="SSF46785">
    <property type="entry name" value="Winged helix' DNA-binding domain"/>
    <property type="match status" value="1"/>
</dbReference>
<dbReference type="InterPro" id="IPR035897">
    <property type="entry name" value="Toll_tir_struct_dom_sf"/>
</dbReference>
<sequence length="1243" mass="143359">MADYSQKKYDVFISFRGEDTRANFTSHLHKKLKDGGIETYIDEDKLKRGEKISNALLEAIKDSKISIVVFSKDYASSSWCLSELKHILRCVKRKTHIVVPVFYQVDPSDVRKQIGSYAEAFKEHEDRYNDATIRRWKDALTKAANHSGWDVSKSSNEAVVVHEIFNWILEKLRSISPSPHYSKQGIFGIDNSIADLNNLLSNSARIGICGMGGLGKTTLAQIVFNQSRHQYDCHCFFRNVREEFQKHGTNLKEEFFRQLSNEKDLRYGHLDSVKERLRHKKLLIVLDAVDDLEEYNCLLEDSDSWLNSESKLIITSRNHQVLRNIIGNDERMIYNLKGLKEKEALELFCLHAFKRRSPEESEKELSLKFVKYAQGLPLALKVLGSLLFSKNKDVWESLLNNIKVDPDQKVTSKLKISFDGLDSKQQSIFLDIACFFRGRKKYYVKEILDDCGDFDIAIEVLIDRCLVTVSDKGTLEMHDLLREMGRSIARGSNHNKCLENYSRLWMGEDICRFLTSNKASSTIEGIFHADRDDGDVINLDPSIFKNLPSLRLLKLSSIYSRNRFRLPFHGLRDKFPDELRYLEWYEYPLKSLGSNFTPQNLVYFSMERSKLKKLWKENQDVSNLKHVILSESKKLTCLPNLSQANLHTLRLNGCTRLVNLPPLRFHNIFDDPDKESEVMYQYNSLMVQEREYTLDSCKGIMKEGISYLMRELSTSLLDLNGCSNFTTLSEISGNIKFICLRETAIKKCHPSILYLKNLLVLDLHMCKYLRELPNDMCELESLEYLDMHGCVSFDKFPRLPKSIKGLNLNGTSIQQVDSSSFDSLPSLIIFHMQACKKLKRLPDTFCKLKSLWVLQLEGCSQLKSFPEILEPMEKLKGLYLKGTGIKEMPSSIENLVGLETLDLRECKNLKCIPTTICKLKSLKFLDLRDCSQLKSFPEVVKPMLKLEELWLDGTGIEEIPSSINHLIVLERLYLGDCKNLKSIDTNIFNMRKIACIKIDEDPKLQILPYNGLPVEDSSETSTSQLLLTHDQPYICSSCTSTSILNLHYHGVYFTCCQCFLFYTMHNISATQYFMDNIFIGKCRDGKGKDLIEAIRTSFCYPGDTIAKWFDYQSMGSLLVLNFPFLLDDYNVLGFALCIVVEFEATTLKREDVFKCDYNLKTKTGQNFQLSSTLQCYKATHFDDDSNLDLSSNQVFMWKKMNQTDNIITFKAFEDFMLLKCGTLFHLLRFYPLMKGFDEASYIL</sequence>
<proteinExistence type="predicted"/>
<protein>
    <recommendedName>
        <fullName evidence="1">ADP-ribosyl cyclase/cyclic ADP-ribose hydrolase</fullName>
        <ecNumber evidence="1">3.2.2.6</ecNumber>
    </recommendedName>
</protein>
<reference evidence="10 11" key="1">
    <citation type="journal article" date="2020" name="bioRxiv">
        <title>Sequence and annotation of 42 cannabis genomes reveals extensive copy number variation in cannabinoid synthesis and pathogen resistance genes.</title>
        <authorList>
            <person name="Mckernan K.J."/>
            <person name="Helbert Y."/>
            <person name="Kane L.T."/>
            <person name="Ebling H."/>
            <person name="Zhang L."/>
            <person name="Liu B."/>
            <person name="Eaton Z."/>
            <person name="Mclaughlin S."/>
            <person name="Kingan S."/>
            <person name="Baybayan P."/>
            <person name="Concepcion G."/>
            <person name="Jordan M."/>
            <person name="Riva A."/>
            <person name="Barbazuk W."/>
            <person name="Harkins T."/>
        </authorList>
    </citation>
    <scope>NUCLEOTIDE SEQUENCE [LARGE SCALE GENOMIC DNA]</scope>
    <source>
        <strain evidence="11">cv. Jamaican Lion 4</strain>
        <tissue evidence="10">Leaf</tissue>
    </source>
</reference>
<dbReference type="Pfam" id="PF00931">
    <property type="entry name" value="NB-ARC"/>
    <property type="match status" value="1"/>
</dbReference>
<dbReference type="InterPro" id="IPR055414">
    <property type="entry name" value="LRR_R13L4/SHOC2-like"/>
</dbReference>
<name>A0A7J6FR05_CANSA</name>
<dbReference type="GO" id="GO:0061809">
    <property type="term" value="F:NAD+ nucleosidase activity, cyclic ADP-ribose generating"/>
    <property type="evidence" value="ECO:0007669"/>
    <property type="project" value="UniProtKB-EC"/>
</dbReference>
<evidence type="ECO:0000313" key="11">
    <source>
        <dbReference type="Proteomes" id="UP000583929"/>
    </source>
</evidence>
<dbReference type="PRINTS" id="PR00364">
    <property type="entry name" value="DISEASERSIST"/>
</dbReference>
<organism evidence="10 11">
    <name type="scientific">Cannabis sativa</name>
    <name type="common">Hemp</name>
    <name type="synonym">Marijuana</name>
    <dbReference type="NCBI Taxonomy" id="3483"/>
    <lineage>
        <taxon>Eukaryota</taxon>
        <taxon>Viridiplantae</taxon>
        <taxon>Streptophyta</taxon>
        <taxon>Embryophyta</taxon>
        <taxon>Tracheophyta</taxon>
        <taxon>Spermatophyta</taxon>
        <taxon>Magnoliopsida</taxon>
        <taxon>eudicotyledons</taxon>
        <taxon>Gunneridae</taxon>
        <taxon>Pentapetalae</taxon>
        <taxon>rosids</taxon>
        <taxon>fabids</taxon>
        <taxon>Rosales</taxon>
        <taxon>Cannabaceae</taxon>
        <taxon>Cannabis</taxon>
    </lineage>
</organism>
<keyword evidence="3" id="KW-0677">Repeat</keyword>
<gene>
    <name evidence="10" type="ORF">G4B88_007004</name>
</gene>
<dbReference type="Proteomes" id="UP000583929">
    <property type="component" value="Unassembled WGS sequence"/>
</dbReference>
<dbReference type="PANTHER" id="PTHR11017:SF479">
    <property type="entry name" value="DISEASE RESISTANCE PROTEIN (TIR-NBS-LRR CLASS) FAMILY"/>
    <property type="match status" value="1"/>
</dbReference>
<dbReference type="SUPFAM" id="SSF52540">
    <property type="entry name" value="P-loop containing nucleoside triphosphate hydrolases"/>
    <property type="match status" value="1"/>
</dbReference>
<comment type="caution">
    <text evidence="10">The sequence shown here is derived from an EMBL/GenBank/DDBJ whole genome shotgun (WGS) entry which is preliminary data.</text>
</comment>
<dbReference type="GO" id="GO:0006952">
    <property type="term" value="P:defense response"/>
    <property type="evidence" value="ECO:0007669"/>
    <property type="project" value="UniProtKB-KW"/>
</dbReference>
<dbReference type="InterPro" id="IPR058192">
    <property type="entry name" value="WHD_ROQ1-like"/>
</dbReference>
<dbReference type="InterPro" id="IPR032675">
    <property type="entry name" value="LRR_dom_sf"/>
</dbReference>
<comment type="catalytic activity">
    <reaction evidence="7">
        <text>NAD(+) + H2O = ADP-D-ribose + nicotinamide + H(+)</text>
        <dbReference type="Rhea" id="RHEA:16301"/>
        <dbReference type="ChEBI" id="CHEBI:15377"/>
        <dbReference type="ChEBI" id="CHEBI:15378"/>
        <dbReference type="ChEBI" id="CHEBI:17154"/>
        <dbReference type="ChEBI" id="CHEBI:57540"/>
        <dbReference type="ChEBI" id="CHEBI:57967"/>
        <dbReference type="EC" id="3.2.2.6"/>
    </reaction>
    <physiologicalReaction direction="left-to-right" evidence="7">
        <dbReference type="Rhea" id="RHEA:16302"/>
    </physiologicalReaction>
</comment>
<dbReference type="PROSITE" id="PS50889">
    <property type="entry name" value="S4"/>
    <property type="match status" value="1"/>
</dbReference>
<dbReference type="SUPFAM" id="SSF52058">
    <property type="entry name" value="L domain-like"/>
    <property type="match status" value="2"/>
</dbReference>
<keyword evidence="2" id="KW-0433">Leucine-rich repeat</keyword>